<name>A0A8I6RQY7_CIMLE</name>
<feature type="coiled-coil region" evidence="1">
    <location>
        <begin position="2082"/>
        <end position="2109"/>
    </location>
</feature>
<feature type="coiled-coil region" evidence="1">
    <location>
        <begin position="1817"/>
        <end position="1855"/>
    </location>
</feature>
<keyword evidence="1" id="KW-0175">Coiled coil</keyword>
<organism evidence="2 3">
    <name type="scientific">Cimex lectularius</name>
    <name type="common">Bed bug</name>
    <name type="synonym">Acanthia lectularia</name>
    <dbReference type="NCBI Taxonomy" id="79782"/>
    <lineage>
        <taxon>Eukaryota</taxon>
        <taxon>Metazoa</taxon>
        <taxon>Ecdysozoa</taxon>
        <taxon>Arthropoda</taxon>
        <taxon>Hexapoda</taxon>
        <taxon>Insecta</taxon>
        <taxon>Pterygota</taxon>
        <taxon>Neoptera</taxon>
        <taxon>Paraneoptera</taxon>
        <taxon>Hemiptera</taxon>
        <taxon>Heteroptera</taxon>
        <taxon>Panheteroptera</taxon>
        <taxon>Cimicomorpha</taxon>
        <taxon>Cimicidae</taxon>
        <taxon>Cimex</taxon>
    </lineage>
</organism>
<dbReference type="GeneID" id="106666108"/>
<feature type="coiled-coil region" evidence="1">
    <location>
        <begin position="1042"/>
        <end position="1069"/>
    </location>
</feature>
<feature type="coiled-coil region" evidence="1">
    <location>
        <begin position="1360"/>
        <end position="1569"/>
    </location>
</feature>
<keyword evidence="3" id="KW-1185">Reference proteome</keyword>
<evidence type="ECO:0000256" key="1">
    <source>
        <dbReference type="SAM" id="Coils"/>
    </source>
</evidence>
<feature type="coiled-coil region" evidence="1">
    <location>
        <begin position="2501"/>
        <end position="2594"/>
    </location>
</feature>
<evidence type="ECO:0000313" key="3">
    <source>
        <dbReference type="Proteomes" id="UP000494040"/>
    </source>
</evidence>
<dbReference type="PANTHER" id="PTHR23159:SF31">
    <property type="entry name" value="CENTROSOME-ASSOCIATED PROTEIN CEP250 ISOFORM X1"/>
    <property type="match status" value="1"/>
</dbReference>
<feature type="coiled-coil region" evidence="1">
    <location>
        <begin position="1269"/>
        <end position="1334"/>
    </location>
</feature>
<dbReference type="OrthoDB" id="6622191at2759"/>
<dbReference type="RefSeq" id="XP_014248501.2">
    <property type="nucleotide sequence ID" value="XM_014393015.2"/>
</dbReference>
<dbReference type="Proteomes" id="UP000494040">
    <property type="component" value="Unassembled WGS sequence"/>
</dbReference>
<dbReference type="EnsemblMetazoa" id="XM_014393015.2">
    <property type="protein sequence ID" value="XP_014248501.2"/>
    <property type="gene ID" value="LOC106666108"/>
</dbReference>
<accession>A0A8I6RQY7</accession>
<sequence length="2630" mass="307013">MSFISMHVNLFREKKEKVSSRYRSTGRLKNASSCTDTRACSLDPKKQREYFMESFNISPSSSDEDTRIDKPIDNFIVKTRKTQSTGNLFQEQCVNQLKYLLMGADNKIEELTTTNRKLWKKNQEYTDEVANLRHLLKDLQEQINHLETLKVENSNLRSERGSDFKTQFLKAENEMSQLSQELNVFQGIKERYEELRYAHDQLKTEHSVVNRTLSMIKEEKAKLAIQCNLQKESLDQWKSKGTDILSIISDKNQLREKLQQKDEQIANLCESVATQEICIQQLNEQLESINDEMEWKENMLRKQVESLQNELMEKTSQITDLESQLAMTKLAVTELESLREQFRCTNSDLNENIAVFRNQFLNMLESSNHLIETVESLKKELDEKNKELEKVKLFPHTTKSKFYFKALHHLLNSPKLTAGIGDSVNLRDIFLAIKSIVNCLKRDLWVTMDSSSLVIELTDSTSQTMLLKQDITCEREAVVNCTSSQTVYWDDHLARYNQALKDIETLSEKNLSLVKINVMQTEVSGTLQKQIGSSQEKLAERDAVILALKNSNSQLYDHIMTLNDKLKSSDEFLHEALMQLECDSEIRTLSQEQFENLLVSTVNEYETYICVLETCLESKQQNLNKLLDSEQNSRVKDEVGLDIDQLKQTISELTLKLESEKSIANELKGEVDTLISKLNDKSKYISDIEEKLSMTDKMVDNLISEIRTNCTKELELLENSPSNINSTKKEIILTLTMLLNQYREKFVTQVEVKKPNIKQNCKKEWLHKQIKFSNLQKTRLQQKVFQMYSNTKRVRNIIHALKKRMGRSEKLILELQTITELLNNENNRIRDENTNLTEENDQLKEEIQNLEENLAIEENSKNQLLEIKSKLESMVMDLMRKLTKYKKIVKNNKDKEFTDDETQTEIEYQLNKQVEILKTENMSLLMVINDLKSTIFNKTENKNVDIQVNSEGDMIEGKEDVDKMKTHYETIIETLCSEHNSKREQAQKQYSLNLKMLQENYEKEKLSSKRSHAEKLLKLQSFHEKEVDSIKEENLLKQEKLKKEIADKDAEYQQELTSLKNKYEMLLKQKEEMFTTENEMLKIKLVKIILEKDSQLDHISSEMALNFQNLRNKCRINVKRLKDKHKADLDKLVKVCKHELIRVMRNEGNAKRYENEMPTSSGDRPDSQKSIKFHKMSFLTFHEKISQRKRRCSGKKSLGRLKNVSSCTDPRAWSMDPRKCREYFLETFNYVSSSSSTEDASIAGCRINAKTLSKRKVRSVENLVLDGDVENLKSKLNDADEKIEELKTANVNLQNNNSKCTVELNNLRALVKDLQEQMLDLESLKTENLNLRSEVGTDVKAQLLKAEDEILHLNRELDIFHEMKAKYADLRQAHETLKTEHTSLNRTLVTLNEDKSKLTLQFNKLKEELINWKTRAQDISTAICEKNVLKEKLQNKEKKISQLCESIRIQEIRIEELNRNLARVTSDFERKQQLMTKYIEDLQCQVNFKTIKVTDLESKLAMTERLVVELEALREQFRVTNADLSENIQVYKKQFMNVLTGSNRMVEMVEKLQKELEEKEKELEKIKLFPQNPKTMVYFSQINTVLDSSRQSIGKGDPEKMKDTLLTIKNIINNLKKDMWGTCDISMITEFSNSIIQTEFLKEDNSTQVEINQISTLSQTNYPDEYVIKYDEAQKELDKMTEINQSLTLSNEEQKNVAETLEKKINETSEALEKKNAMVIQLTSNNNQLCDNIIMLNEKLKTSDELLQDALIQLELDMKTREASDEQVENVLKSTINEYDTYVQVLQSCLEYKQNNLDLVCTILENGEYSTNEIVEINNLKIEIENLTKHLEQEKANTDQQREEVKCLLQQLSEKNDYIDAVDSKLAKTELVLNDLVKNLDLTKSVECNGLNSSENDQSNQVGIQLTMIINRYKQELTAQLEIKDRLTKEQLSKKRLKHFLKINHRQRNDMRAKILQMNSNMKKVKKIIHGLRNRLGLSEKLIEELQVISDLLSSENNCLKRNNTDLIEEIGGLKVKISQLESSLKAQENNIGLTVQNKRKMEKIIVSLMKKLAKYKHLFDKNKSSKGTMTNEYYLKTVAQRDHLNTEIDVLRAENQTLSTTISKLKERITTLFDIPQKESQTVELQVNIKEELPDEEKEILFKNVKNHYEAILKALQTEHNTEKEQSQKQYLNNLKMLKDTYERDMNTLKKTHAENLAKLQTLHEEEMLSLKENLAKEKEKQTEDKTILEQLHKEELDAMKSKFELLISQKEDLFKDEKEMLMTQLSKSVLEKNTLIEKLNSDMTLSCKKYKNKCKDNLKKLKEKHRLDVENLVQKFKTEVKHFIAKEDEAKKLAQREKEIQCVLEYADKESFITPEEVTMNDKFTEIDNCDGKNIEYLPICSETSELKVEEEIIVDLNKQDVNNGQPIYEKNSFGRNMLTVGDTTIALVPDASMYAEQIAQLEAELALHKREFSVKASSYEKMIRREQMKTMELKHQYELELEHSAKVHCRLGAQYNKAEELELENRMLIQKLNMYESQLREMENHLEKEKDKTFSMKAELAKLKAESKGSYQLEMSLNRLKKKIEQAVQCEKRLNEELRKETQKERSMENKIVEIFELNQINRTKSEVEEKVIRIQTCGVLQYGTQL</sequence>
<dbReference type="PANTHER" id="PTHR23159">
    <property type="entry name" value="CENTROSOMAL PROTEIN 2"/>
    <property type="match status" value="1"/>
</dbReference>
<dbReference type="KEGG" id="clec:106666108"/>
<feature type="coiled-coil region" evidence="1">
    <location>
        <begin position="815"/>
        <end position="867"/>
    </location>
</feature>
<feature type="coiled-coil region" evidence="1">
    <location>
        <begin position="251"/>
        <end position="394"/>
    </location>
</feature>
<reference evidence="2" key="1">
    <citation type="submission" date="2022-01" db="UniProtKB">
        <authorList>
            <consortium name="EnsemblMetazoa"/>
        </authorList>
    </citation>
    <scope>IDENTIFICATION</scope>
</reference>
<feature type="coiled-coil region" evidence="1">
    <location>
        <begin position="2147"/>
        <end position="2233"/>
    </location>
</feature>
<protein>
    <submittedName>
        <fullName evidence="2">Uncharacterized protein</fullName>
    </submittedName>
</protein>
<feature type="coiled-coil region" evidence="1">
    <location>
        <begin position="643"/>
        <end position="670"/>
    </location>
</feature>
<feature type="coiled-coil region" evidence="1">
    <location>
        <begin position="122"/>
        <end position="159"/>
    </location>
</feature>
<evidence type="ECO:0000313" key="2">
    <source>
        <dbReference type="EnsemblMetazoa" id="XP_014248501.2"/>
    </source>
</evidence>
<feature type="coiled-coil region" evidence="1">
    <location>
        <begin position="1670"/>
        <end position="1718"/>
    </location>
</feature>
<proteinExistence type="predicted"/>